<proteinExistence type="predicted"/>
<keyword evidence="2" id="KW-1185">Reference proteome</keyword>
<comment type="caution">
    <text evidence="1">The sequence shown here is derived from an EMBL/GenBank/DDBJ whole genome shotgun (WGS) entry which is preliminary data.</text>
</comment>
<reference evidence="1 2" key="2">
    <citation type="journal article" date="2022" name="Mol. Ecol. Resour.">
        <title>The genomes of chicory, endive, great burdock and yacon provide insights into Asteraceae paleo-polyploidization history and plant inulin production.</title>
        <authorList>
            <person name="Fan W."/>
            <person name="Wang S."/>
            <person name="Wang H."/>
            <person name="Wang A."/>
            <person name="Jiang F."/>
            <person name="Liu H."/>
            <person name="Zhao H."/>
            <person name="Xu D."/>
            <person name="Zhang Y."/>
        </authorList>
    </citation>
    <scope>NUCLEOTIDE SEQUENCE [LARGE SCALE GENOMIC DNA]</scope>
    <source>
        <strain evidence="2">cv. Yunnan</strain>
        <tissue evidence="1">Leaves</tissue>
    </source>
</reference>
<dbReference type="EMBL" id="CM042038">
    <property type="protein sequence ID" value="KAI3732364.1"/>
    <property type="molecule type" value="Genomic_DNA"/>
</dbReference>
<sequence>MIHQEVTLRWKNFKYRVWIWEEPGDWIPDSLDEDPVPWLTDPGIDDPVSASPKPGNEESLGTEEVSDLKSVANHDVPFTGMGNRNFKKKVIRRNSYKLGKAHPKKAASPAEERPKKRLRSTLEDDLFGLDKILGLGQ</sequence>
<dbReference type="Proteomes" id="UP001056120">
    <property type="component" value="Linkage Group LG21"/>
</dbReference>
<accession>A0ACB9CDM7</accession>
<evidence type="ECO:0000313" key="2">
    <source>
        <dbReference type="Proteomes" id="UP001056120"/>
    </source>
</evidence>
<name>A0ACB9CDM7_9ASTR</name>
<gene>
    <name evidence="1" type="ORF">L1987_63568</name>
</gene>
<evidence type="ECO:0000313" key="1">
    <source>
        <dbReference type="EMBL" id="KAI3732364.1"/>
    </source>
</evidence>
<organism evidence="1 2">
    <name type="scientific">Smallanthus sonchifolius</name>
    <dbReference type="NCBI Taxonomy" id="185202"/>
    <lineage>
        <taxon>Eukaryota</taxon>
        <taxon>Viridiplantae</taxon>
        <taxon>Streptophyta</taxon>
        <taxon>Embryophyta</taxon>
        <taxon>Tracheophyta</taxon>
        <taxon>Spermatophyta</taxon>
        <taxon>Magnoliopsida</taxon>
        <taxon>eudicotyledons</taxon>
        <taxon>Gunneridae</taxon>
        <taxon>Pentapetalae</taxon>
        <taxon>asterids</taxon>
        <taxon>campanulids</taxon>
        <taxon>Asterales</taxon>
        <taxon>Asteraceae</taxon>
        <taxon>Asteroideae</taxon>
        <taxon>Heliantheae alliance</taxon>
        <taxon>Millerieae</taxon>
        <taxon>Smallanthus</taxon>
    </lineage>
</organism>
<reference evidence="2" key="1">
    <citation type="journal article" date="2022" name="Mol. Ecol. Resour.">
        <title>The genomes of chicory, endive, great burdock and yacon provide insights into Asteraceae palaeo-polyploidization history and plant inulin production.</title>
        <authorList>
            <person name="Fan W."/>
            <person name="Wang S."/>
            <person name="Wang H."/>
            <person name="Wang A."/>
            <person name="Jiang F."/>
            <person name="Liu H."/>
            <person name="Zhao H."/>
            <person name="Xu D."/>
            <person name="Zhang Y."/>
        </authorList>
    </citation>
    <scope>NUCLEOTIDE SEQUENCE [LARGE SCALE GENOMIC DNA]</scope>
    <source>
        <strain evidence="2">cv. Yunnan</strain>
    </source>
</reference>
<protein>
    <submittedName>
        <fullName evidence="1">Uncharacterized protein</fullName>
    </submittedName>
</protein>